<dbReference type="Gene3D" id="2.60.40.1120">
    <property type="entry name" value="Carboxypeptidase-like, regulatory domain"/>
    <property type="match status" value="1"/>
</dbReference>
<evidence type="ECO:0000256" key="2">
    <source>
        <dbReference type="ARBA" id="ARBA00022525"/>
    </source>
</evidence>
<sequence length="595" mass="62137">MTRKALRILGAVAVATMVAITGLTGPAGAASSAGLDGVVVDKVTGAPVSGAGIVIQQQDGSGWNFTNSDSQGRFAFPDTAAGQYIVQVMANGYVEQWLNGHQNQWEADPITVPATLRVPLMPIQYGSVAGRVVSSTGGAIANVNVQLRRGSNWVADTGTDSKGRYRFDQVETGSTYTVQFTFPSGQVLFNGGANSEYEAPPLTVSATETTQVNLTRPPVGHLTVRALDAVTRKPVVNFCWYPQEGPLNFHTTCTDDTGRARLRDLPIGTYRGGGYDPNKVYANALFGPTQAVEGKTVSTTVLLVKSVHLRVDFVNAVTGDPVDGACVTLAHPVRADVGQSGQCGSSVEYDSLFAGEAFRLFVAPYDGTHGAQWVSTTGIGTGDPAAARVFRPAAGEQVQVTVKLEAGGTVTGVIKDAATGNGVRSVCPTATAPPSSYGPSANSYCTDDDGRYSITMLGPYEWKLAFPTYGGQHAWTWSGDAPNRASATPVRVIAGQSTTLDVSLVATGTISGTVTVPAGQCVTCVTIQAVDASTGDYAGVNPRVRADGTFTMTGLNSQEIRLYYNVGDDLVEYPTRLRTKAGEAVTGVAIVVPAA</sequence>
<feature type="signal peptide" evidence="4">
    <location>
        <begin position="1"/>
        <end position="29"/>
    </location>
</feature>
<reference evidence="5 6" key="1">
    <citation type="submission" date="2020-11" db="EMBL/GenBank/DDBJ databases">
        <title>Sequencing the genomes of 1000 actinobacteria strains.</title>
        <authorList>
            <person name="Klenk H.-P."/>
        </authorList>
    </citation>
    <scope>NUCLEOTIDE SEQUENCE [LARGE SCALE GENOMIC DNA]</scope>
    <source>
        <strain evidence="5 6">DSM 101692</strain>
    </source>
</reference>
<dbReference type="Gene3D" id="2.60.40.10">
    <property type="entry name" value="Immunoglobulins"/>
    <property type="match status" value="1"/>
</dbReference>
<proteinExistence type="inferred from homology"/>
<evidence type="ECO:0000256" key="1">
    <source>
        <dbReference type="ARBA" id="ARBA00007257"/>
    </source>
</evidence>
<evidence type="ECO:0000256" key="3">
    <source>
        <dbReference type="ARBA" id="ARBA00022729"/>
    </source>
</evidence>
<accession>A0ABS0JAN9</accession>
<comment type="caution">
    <text evidence="5">The sequence shown here is derived from an EMBL/GenBank/DDBJ whole genome shotgun (WGS) entry which is preliminary data.</text>
</comment>
<keyword evidence="3 4" id="KW-0732">Signal</keyword>
<evidence type="ECO:0008006" key="7">
    <source>
        <dbReference type="Google" id="ProtNLM"/>
    </source>
</evidence>
<dbReference type="SUPFAM" id="SSF49464">
    <property type="entry name" value="Carboxypeptidase regulatory domain-like"/>
    <property type="match status" value="2"/>
</dbReference>
<evidence type="ECO:0000313" key="6">
    <source>
        <dbReference type="Proteomes" id="UP000614915"/>
    </source>
</evidence>
<organism evidence="5 6">
    <name type="scientific">Micromonospora ureilytica</name>
    <dbReference type="NCBI Taxonomy" id="709868"/>
    <lineage>
        <taxon>Bacteria</taxon>
        <taxon>Bacillati</taxon>
        <taxon>Actinomycetota</taxon>
        <taxon>Actinomycetes</taxon>
        <taxon>Micromonosporales</taxon>
        <taxon>Micromonosporaceae</taxon>
        <taxon>Micromonospora</taxon>
    </lineage>
</organism>
<keyword evidence="2" id="KW-0964">Secreted</keyword>
<name>A0ABS0JAN9_9ACTN</name>
<evidence type="ECO:0000256" key="4">
    <source>
        <dbReference type="SAM" id="SignalP"/>
    </source>
</evidence>
<feature type="chain" id="PRO_5047367231" description="Alpha-amylase" evidence="4">
    <location>
        <begin position="30"/>
        <end position="595"/>
    </location>
</feature>
<dbReference type="Proteomes" id="UP000614915">
    <property type="component" value="Unassembled WGS sequence"/>
</dbReference>
<dbReference type="PANTHER" id="PTHR36108:SF13">
    <property type="entry name" value="COLOSSIN-B-RELATED"/>
    <property type="match status" value="1"/>
</dbReference>
<dbReference type="EMBL" id="JADOTX010000001">
    <property type="protein sequence ID" value="MBG6063772.1"/>
    <property type="molecule type" value="Genomic_DNA"/>
</dbReference>
<dbReference type="PANTHER" id="PTHR36108">
    <property type="entry name" value="COLOSSIN-B-RELATED"/>
    <property type="match status" value="1"/>
</dbReference>
<dbReference type="InterPro" id="IPR013783">
    <property type="entry name" value="Ig-like_fold"/>
</dbReference>
<protein>
    <recommendedName>
        <fullName evidence="7">Alpha-amylase</fullName>
    </recommendedName>
</protein>
<evidence type="ECO:0000313" key="5">
    <source>
        <dbReference type="EMBL" id="MBG6063772.1"/>
    </source>
</evidence>
<gene>
    <name evidence="5" type="ORF">IW248_000059</name>
</gene>
<dbReference type="RefSeq" id="WP_196925160.1">
    <property type="nucleotide sequence ID" value="NZ_JADOTX010000001.1"/>
</dbReference>
<comment type="similarity">
    <text evidence="1">Belongs to the serine-aspartate repeat-containing protein (SDr) family.</text>
</comment>
<keyword evidence="6" id="KW-1185">Reference proteome</keyword>
<dbReference type="InterPro" id="IPR008969">
    <property type="entry name" value="CarboxyPept-like_regulatory"/>
</dbReference>
<dbReference type="Pfam" id="PF13620">
    <property type="entry name" value="CarboxypepD_reg"/>
    <property type="match status" value="2"/>
</dbReference>